<feature type="domain" description="Out at first C-terminal" evidence="5">
    <location>
        <begin position="192"/>
        <end position="260"/>
    </location>
</feature>
<dbReference type="InterPro" id="IPR026315">
    <property type="entry name" value="Oaf"/>
</dbReference>
<dbReference type="OrthoDB" id="5947176at2759"/>
<reference evidence="6 8" key="2">
    <citation type="journal article" date="2013" name="Nature">
        <title>Insights into bilaterian evolution from three spiralian genomes.</title>
        <authorList>
            <person name="Simakov O."/>
            <person name="Marletaz F."/>
            <person name="Cho S.J."/>
            <person name="Edsinger-Gonzales E."/>
            <person name="Havlak P."/>
            <person name="Hellsten U."/>
            <person name="Kuo D.H."/>
            <person name="Larsson T."/>
            <person name="Lv J."/>
            <person name="Arendt D."/>
            <person name="Savage R."/>
            <person name="Osoegawa K."/>
            <person name="de Jong P."/>
            <person name="Grimwood J."/>
            <person name="Chapman J.A."/>
            <person name="Shapiro H."/>
            <person name="Aerts A."/>
            <person name="Otillar R.P."/>
            <person name="Terry A.Y."/>
            <person name="Boore J.L."/>
            <person name="Grigoriev I.V."/>
            <person name="Lindberg D.R."/>
            <person name="Seaver E.C."/>
            <person name="Weisblat D.A."/>
            <person name="Putnam N.H."/>
            <person name="Rokhsar D.S."/>
        </authorList>
    </citation>
    <scope>NUCLEOTIDE SEQUENCE</scope>
    <source>
        <strain evidence="6 8">I ESC-2004</strain>
    </source>
</reference>
<dbReference type="EMBL" id="KB291799">
    <property type="protein sequence ID" value="ELU18787.1"/>
    <property type="molecule type" value="Genomic_DNA"/>
</dbReference>
<evidence type="ECO:0000256" key="1">
    <source>
        <dbReference type="ARBA" id="ARBA00005786"/>
    </source>
</evidence>
<name>R7VJK8_CAPTE</name>
<dbReference type="Pfam" id="PF22873">
    <property type="entry name" value="OAF_C"/>
    <property type="match status" value="1"/>
</dbReference>
<evidence type="ECO:0000313" key="7">
    <source>
        <dbReference type="EnsemblMetazoa" id="CapteP184708"/>
    </source>
</evidence>
<dbReference type="STRING" id="283909.R7VJK8"/>
<dbReference type="HOGENOM" id="CLU_043995_1_0_1"/>
<feature type="chain" id="PRO_5008789206" description="Out at first protein" evidence="3">
    <location>
        <begin position="19"/>
        <end position="313"/>
    </location>
</feature>
<evidence type="ECO:0000256" key="2">
    <source>
        <dbReference type="SAM" id="MobiDB-lite"/>
    </source>
</evidence>
<evidence type="ECO:0008006" key="9">
    <source>
        <dbReference type="Google" id="ProtNLM"/>
    </source>
</evidence>
<protein>
    <recommendedName>
        <fullName evidence="9">Out at first protein</fullName>
    </recommendedName>
</protein>
<dbReference type="EMBL" id="AMQN01000531">
    <property type="status" value="NOT_ANNOTATED_CDS"/>
    <property type="molecule type" value="Genomic_DNA"/>
</dbReference>
<feature type="domain" description="Out at first protein BRICHOS-like" evidence="4">
    <location>
        <begin position="19"/>
        <end position="166"/>
    </location>
</feature>
<dbReference type="EnsemblMetazoa" id="CapteT184708">
    <property type="protein sequence ID" value="CapteP184708"/>
    <property type="gene ID" value="CapteG184708"/>
</dbReference>
<evidence type="ECO:0000259" key="4">
    <source>
        <dbReference type="Pfam" id="PF14941"/>
    </source>
</evidence>
<accession>R7VJK8</accession>
<dbReference type="Pfam" id="PF14941">
    <property type="entry name" value="OAF_N"/>
    <property type="match status" value="1"/>
</dbReference>
<dbReference type="FunCoup" id="R7VJK8">
    <property type="interactions" value="131"/>
</dbReference>
<dbReference type="Proteomes" id="UP000014760">
    <property type="component" value="Unassembled WGS sequence"/>
</dbReference>
<proteinExistence type="inferred from homology"/>
<keyword evidence="3" id="KW-0732">Signal</keyword>
<dbReference type="PANTHER" id="PTHR13423:SF2">
    <property type="entry name" value="OUT AT FIRST PROTEIN HOMOLOG"/>
    <property type="match status" value="1"/>
</dbReference>
<dbReference type="InterPro" id="IPR053894">
    <property type="entry name" value="OAF_N"/>
</dbReference>
<dbReference type="PANTHER" id="PTHR13423">
    <property type="entry name" value="OUT AT FIRST"/>
    <property type="match status" value="1"/>
</dbReference>
<comment type="similarity">
    <text evidence="1">Belongs to the OAF family.</text>
</comment>
<organism evidence="6">
    <name type="scientific">Capitella teleta</name>
    <name type="common">Polychaete worm</name>
    <dbReference type="NCBI Taxonomy" id="283909"/>
    <lineage>
        <taxon>Eukaryota</taxon>
        <taxon>Metazoa</taxon>
        <taxon>Spiralia</taxon>
        <taxon>Lophotrochozoa</taxon>
        <taxon>Annelida</taxon>
        <taxon>Polychaeta</taxon>
        <taxon>Sedentaria</taxon>
        <taxon>Scolecida</taxon>
        <taxon>Capitellidae</taxon>
        <taxon>Capitella</taxon>
    </lineage>
</organism>
<dbReference type="AlphaFoldDB" id="R7VJK8"/>
<gene>
    <name evidence="6" type="ORF">CAPTEDRAFT_184708</name>
</gene>
<evidence type="ECO:0000313" key="8">
    <source>
        <dbReference type="Proteomes" id="UP000014760"/>
    </source>
</evidence>
<sequence>MCCLVLVSSLLTQSIANAQLTVNVKNKGGEVVRQSIISNTTQDTIHLEFTKTDGTLITQFVDFANEIQIFRAIIQGEEERGFTGHQVMCFVTRFIRHEFISSDAMSKLRQKNPGAIRHPEEDKGVETVQTDLLVDLNEASLFSPYVLSLCSGAKESTYTRDSDLKLLAHTLGKDYTQLLSATSRRSGNTLQRCNDVAEIWRPCLCHYQTCIGWFPCGLKYCKGKDSTGKVVSYRCGIKTCSKCREFEYYVSRKQLCLWDEPVWGVTQAAPQQDSMHDANNMDDNNNDDEDSKVNGVVEETADKISDDANILKK</sequence>
<feature type="signal peptide" evidence="3">
    <location>
        <begin position="1"/>
        <end position="18"/>
    </location>
</feature>
<evidence type="ECO:0000256" key="3">
    <source>
        <dbReference type="SAM" id="SignalP"/>
    </source>
</evidence>
<dbReference type="OMA" id="CHYGLSL"/>
<keyword evidence="8" id="KW-1185">Reference proteome</keyword>
<evidence type="ECO:0000313" key="6">
    <source>
        <dbReference type="EMBL" id="ELU18787.1"/>
    </source>
</evidence>
<evidence type="ECO:0000259" key="5">
    <source>
        <dbReference type="Pfam" id="PF22873"/>
    </source>
</evidence>
<feature type="region of interest" description="Disordered" evidence="2">
    <location>
        <begin position="269"/>
        <end position="298"/>
    </location>
</feature>
<reference evidence="8" key="1">
    <citation type="submission" date="2012-12" db="EMBL/GenBank/DDBJ databases">
        <authorList>
            <person name="Hellsten U."/>
            <person name="Grimwood J."/>
            <person name="Chapman J.A."/>
            <person name="Shapiro H."/>
            <person name="Aerts A."/>
            <person name="Otillar R.P."/>
            <person name="Terry A.Y."/>
            <person name="Boore J.L."/>
            <person name="Simakov O."/>
            <person name="Marletaz F."/>
            <person name="Cho S.-J."/>
            <person name="Edsinger-Gonzales E."/>
            <person name="Havlak P."/>
            <person name="Kuo D.-H."/>
            <person name="Larsson T."/>
            <person name="Lv J."/>
            <person name="Arendt D."/>
            <person name="Savage R."/>
            <person name="Osoegawa K."/>
            <person name="de Jong P."/>
            <person name="Lindberg D.R."/>
            <person name="Seaver E.C."/>
            <person name="Weisblat D.A."/>
            <person name="Putnam N.H."/>
            <person name="Grigoriev I.V."/>
            <person name="Rokhsar D.S."/>
        </authorList>
    </citation>
    <scope>NUCLEOTIDE SEQUENCE</scope>
    <source>
        <strain evidence="8">I ESC-2004</strain>
    </source>
</reference>
<reference evidence="7" key="3">
    <citation type="submission" date="2015-06" db="UniProtKB">
        <authorList>
            <consortium name="EnsemblMetazoa"/>
        </authorList>
    </citation>
    <scope>IDENTIFICATION</scope>
</reference>
<dbReference type="InterPro" id="IPR053897">
    <property type="entry name" value="Oaf_C"/>
</dbReference>